<gene>
    <name evidence="1" type="ORF">SAMN05444405_102300</name>
</gene>
<proteinExistence type="predicted"/>
<dbReference type="Proteomes" id="UP000184509">
    <property type="component" value="Unassembled WGS sequence"/>
</dbReference>
<evidence type="ECO:0000313" key="1">
    <source>
        <dbReference type="EMBL" id="SHE68786.1"/>
    </source>
</evidence>
<dbReference type="RefSeq" id="WP_073399127.1">
    <property type="nucleotide sequence ID" value="NZ_FQTV01000002.1"/>
</dbReference>
<organism evidence="1 2">
    <name type="scientific">Bacteroides luti</name>
    <dbReference type="NCBI Taxonomy" id="1297750"/>
    <lineage>
        <taxon>Bacteria</taxon>
        <taxon>Pseudomonadati</taxon>
        <taxon>Bacteroidota</taxon>
        <taxon>Bacteroidia</taxon>
        <taxon>Bacteroidales</taxon>
        <taxon>Bacteroidaceae</taxon>
        <taxon>Bacteroides</taxon>
    </lineage>
</organism>
<dbReference type="AlphaFoldDB" id="A0A1M4VIB9"/>
<keyword evidence="2" id="KW-1185">Reference proteome</keyword>
<name>A0A1M4VIB9_9BACE</name>
<accession>A0A1M4VIB9</accession>
<dbReference type="EMBL" id="FQTV01000002">
    <property type="protein sequence ID" value="SHE68786.1"/>
    <property type="molecule type" value="Genomic_DNA"/>
</dbReference>
<protein>
    <submittedName>
        <fullName evidence="1">Uncharacterized protein</fullName>
    </submittedName>
</protein>
<evidence type="ECO:0000313" key="2">
    <source>
        <dbReference type="Proteomes" id="UP000184509"/>
    </source>
</evidence>
<dbReference type="STRING" id="1297750.SAMN05444405_102300"/>
<reference evidence="1 2" key="1">
    <citation type="submission" date="2016-11" db="EMBL/GenBank/DDBJ databases">
        <authorList>
            <person name="Jaros S."/>
            <person name="Januszkiewicz K."/>
            <person name="Wedrychowicz H."/>
        </authorList>
    </citation>
    <scope>NUCLEOTIDE SEQUENCE [LARGE SCALE GENOMIC DNA]</scope>
    <source>
        <strain evidence="1 2">DSM 26991</strain>
    </source>
</reference>
<sequence length="240" mass="27974">MKKETIKSMINESARSGVIIRKMNDIIKTRSLLGKEDLLRQLILLRDDFALLLEEFTKIKNLPFVMSDTGKEIFWDGTPYQGTYEETDFLILCKYLPEKAKFDNEIKLLTRKDDSEDPPAITSKYAVDVLKNIYKDLLDLSFIDKELSGNDPKTWLYIFGKELFPGKPIKWGTGVSLHDKAYIFMKIRALDSFNNWERAEKYTGIKRGQLSTGKTRTEQGGQKYEKKQKDIDRLIFNKYD</sequence>